<feature type="compositionally biased region" description="Basic residues" evidence="5">
    <location>
        <begin position="1178"/>
        <end position="1191"/>
    </location>
</feature>
<evidence type="ECO:0000256" key="5">
    <source>
        <dbReference type="SAM" id="MobiDB-lite"/>
    </source>
</evidence>
<feature type="compositionally biased region" description="Acidic residues" evidence="5">
    <location>
        <begin position="1"/>
        <end position="15"/>
    </location>
</feature>
<dbReference type="Pfam" id="PF01363">
    <property type="entry name" value="FYVE"/>
    <property type="match status" value="1"/>
</dbReference>
<feature type="compositionally biased region" description="Polar residues" evidence="5">
    <location>
        <begin position="409"/>
        <end position="425"/>
    </location>
</feature>
<evidence type="ECO:0000259" key="6">
    <source>
        <dbReference type="PROSITE" id="PS50178"/>
    </source>
</evidence>
<feature type="compositionally biased region" description="Polar residues" evidence="5">
    <location>
        <begin position="1516"/>
        <end position="1529"/>
    </location>
</feature>
<dbReference type="CDD" id="cd00065">
    <property type="entry name" value="FYVE_like_SF"/>
    <property type="match status" value="1"/>
</dbReference>
<feature type="compositionally biased region" description="Basic residues" evidence="5">
    <location>
        <begin position="89"/>
        <end position="100"/>
    </location>
</feature>
<feature type="region of interest" description="Disordered" evidence="5">
    <location>
        <begin position="1130"/>
        <end position="1213"/>
    </location>
</feature>
<feature type="compositionally biased region" description="Polar residues" evidence="5">
    <location>
        <begin position="72"/>
        <end position="82"/>
    </location>
</feature>
<feature type="compositionally biased region" description="Basic residues" evidence="5">
    <location>
        <begin position="1606"/>
        <end position="1618"/>
    </location>
</feature>
<feature type="compositionally biased region" description="Basic residues" evidence="5">
    <location>
        <begin position="1079"/>
        <end position="1090"/>
    </location>
</feature>
<gene>
    <name evidence="8" type="ORF">DD237_005135</name>
    <name evidence="7" type="ORF">DD238_004025</name>
</gene>
<protein>
    <recommendedName>
        <fullName evidence="6">FYVE-type domain-containing protein</fullName>
    </recommendedName>
</protein>
<feature type="compositionally biased region" description="Low complexity" evidence="5">
    <location>
        <begin position="1491"/>
        <end position="1515"/>
    </location>
</feature>
<evidence type="ECO:0000256" key="2">
    <source>
        <dbReference type="ARBA" id="ARBA00022771"/>
    </source>
</evidence>
<keyword evidence="1" id="KW-0479">Metal-binding</keyword>
<feature type="region of interest" description="Disordered" evidence="5">
    <location>
        <begin position="1"/>
        <end position="56"/>
    </location>
</feature>
<evidence type="ECO:0000256" key="1">
    <source>
        <dbReference type="ARBA" id="ARBA00022723"/>
    </source>
</evidence>
<dbReference type="SMART" id="SM00064">
    <property type="entry name" value="FYVE"/>
    <property type="match status" value="1"/>
</dbReference>
<reference evidence="9 10" key="1">
    <citation type="submission" date="2018-06" db="EMBL/GenBank/DDBJ databases">
        <title>Comparative genomics of downy mildews reveals potential adaptations to biotrophy.</title>
        <authorList>
            <person name="Fletcher K."/>
            <person name="Klosterman S.J."/>
            <person name="Derevnina L."/>
            <person name="Martin F."/>
            <person name="Koike S."/>
            <person name="Reyes Chin-Wo S."/>
            <person name="Mou B."/>
            <person name="Michelmore R."/>
        </authorList>
    </citation>
    <scope>NUCLEOTIDE SEQUENCE [LARGE SCALE GENOMIC DNA]</scope>
    <source>
        <strain evidence="8 10">R13</strain>
        <strain evidence="7 9">R14</strain>
    </source>
</reference>
<dbReference type="VEuPathDB" id="FungiDB:DD237_005135"/>
<dbReference type="GO" id="GO:0008270">
    <property type="term" value="F:zinc ion binding"/>
    <property type="evidence" value="ECO:0007669"/>
    <property type="project" value="UniProtKB-KW"/>
</dbReference>
<proteinExistence type="predicted"/>
<dbReference type="InterPro" id="IPR011011">
    <property type="entry name" value="Znf_FYVE_PHD"/>
</dbReference>
<dbReference type="SUPFAM" id="SSF57903">
    <property type="entry name" value="FYVE/PHD zinc finger"/>
    <property type="match status" value="1"/>
</dbReference>
<feature type="compositionally biased region" description="Polar residues" evidence="5">
    <location>
        <begin position="479"/>
        <end position="515"/>
    </location>
</feature>
<organism evidence="7 9">
    <name type="scientific">Peronospora effusa</name>
    <dbReference type="NCBI Taxonomy" id="542832"/>
    <lineage>
        <taxon>Eukaryota</taxon>
        <taxon>Sar</taxon>
        <taxon>Stramenopiles</taxon>
        <taxon>Oomycota</taxon>
        <taxon>Peronosporomycetes</taxon>
        <taxon>Peronosporales</taxon>
        <taxon>Peronosporaceae</taxon>
        <taxon>Peronospora</taxon>
    </lineage>
</organism>
<keyword evidence="3" id="KW-0862">Zinc</keyword>
<evidence type="ECO:0000313" key="8">
    <source>
        <dbReference type="EMBL" id="RQM14282.1"/>
    </source>
</evidence>
<evidence type="ECO:0000256" key="3">
    <source>
        <dbReference type="ARBA" id="ARBA00022833"/>
    </source>
</evidence>
<feature type="compositionally biased region" description="Basic residues" evidence="5">
    <location>
        <begin position="1629"/>
        <end position="1641"/>
    </location>
</feature>
<dbReference type="InterPro" id="IPR000306">
    <property type="entry name" value="Znf_FYVE"/>
</dbReference>
<evidence type="ECO:0000313" key="7">
    <source>
        <dbReference type="EMBL" id="RMX66387.1"/>
    </source>
</evidence>
<name>A0A3M6VJ47_9STRA</name>
<dbReference type="InterPro" id="IPR052113">
    <property type="entry name" value="FYVE-type_Zinc_Finger"/>
</dbReference>
<feature type="region of interest" description="Disordered" evidence="5">
    <location>
        <begin position="204"/>
        <end position="245"/>
    </location>
</feature>
<comment type="caution">
    <text evidence="7">The sequence shown here is derived from an EMBL/GenBank/DDBJ whole genome shotgun (WGS) entry which is preliminary data.</text>
</comment>
<dbReference type="InterPro" id="IPR013083">
    <property type="entry name" value="Znf_RING/FYVE/PHD"/>
</dbReference>
<feature type="compositionally biased region" description="Polar residues" evidence="5">
    <location>
        <begin position="580"/>
        <end position="597"/>
    </location>
</feature>
<dbReference type="InterPro" id="IPR017455">
    <property type="entry name" value="Znf_FYVE-rel"/>
</dbReference>
<keyword evidence="2 4" id="KW-0863">Zinc-finger</keyword>
<dbReference type="STRING" id="542832.A0A3M6VJ47"/>
<feature type="region of interest" description="Disordered" evidence="5">
    <location>
        <begin position="461"/>
        <end position="522"/>
    </location>
</feature>
<feature type="compositionally biased region" description="Basic and acidic residues" evidence="5">
    <location>
        <begin position="461"/>
        <end position="474"/>
    </location>
</feature>
<evidence type="ECO:0000313" key="9">
    <source>
        <dbReference type="Proteomes" id="UP000282087"/>
    </source>
</evidence>
<dbReference type="PANTHER" id="PTHR39490">
    <property type="entry name" value="ARRESTIN DOMAIN-CONTAINING PROTEIN D"/>
    <property type="match status" value="1"/>
</dbReference>
<feature type="region of interest" description="Disordered" evidence="5">
    <location>
        <begin position="580"/>
        <end position="615"/>
    </location>
</feature>
<feature type="compositionally biased region" description="Polar residues" evidence="5">
    <location>
        <begin position="1460"/>
        <end position="1471"/>
    </location>
</feature>
<feature type="compositionally biased region" description="Polar residues" evidence="5">
    <location>
        <begin position="1588"/>
        <end position="1602"/>
    </location>
</feature>
<sequence>MNDPFFDDDDGEFDDLYGNPPPSASSSAVRQKPRNYEATEAQPVTPDGRPSLWSPMASSSVVSRSYVHDKSGFSTSNTTDATDSGKQEKRSKRDKKPRHKTSQELFDVQWESDIKAVKCGLCKSDFSLVRRKHHCRYCGRIMCSDCSSFLYFDLSRRKHRVCSACNNQLLAEQDAYARETMTAGDSTLNVVADSSNGERLASLARTSTSNDDDEKARKKQEENLRKEKKRREQLQKKGVAAKGPTTATAFWNQSVGIGNKLTTADGEIIDDADGDWFTDVPDQQTSSRNSVEAYSEKGWRDRVKDTYTVTPTSKQTPVPAQTAHSLLSSGITGKSYMSDQFRYDVSRPERGHDGDISAEMPRPQQQIATLAYTDRGEQPSGLSGDGYFSEQFQYDDVGGPGLGHDDNHSTTMPRPEQQSMTTPYSYKSARRSPKQLDESTSHEQGFQARFTFTDIFSATKRRESTAKRREKKAEASNPRALSNQNMTLDELNSSSSSRDGSYTLAPTVSTLNPDQPTFYDQDADELVVDESPGYFEATMEEREAQHKKEERQYEHLARNTAWANNSLLPTTVHRFSSKQDSYSIANPPSHTSNSLIGHQSGDVKNDTGGSGKTKSGFTGALKRFFGMGSKKASTPPKKLAKTPRAAGVAPPKKDIAENYASPVLGANHHDSTITTESVSGGLLRRTVANYNGDYQEKSVTQAKFRNTMTVLVDSNSRVKVTLPSNVGESKQHHQKQEREHKRRGTFDELFMSPKANIDDFSGRFSTDGRSNWAAQENTNVGQASFGAVGVARFDQRRPADISEEFVPGNGYLSFISSSQPADDSTEAWRESAAVSWLNDKKVAAEAEESGFTWSNIGSSSGLGTATYAVPTILQPRAVYSDTIGTSTRYETPATLGGIMDDLKYGSVLNKPQGTESIDDFFAESEQTNNYIFDSTTGSYVAARVPARGVAPRSVKRSKSTELLVLEKIAPTTSNHGYNDPSLIAGTAIATNDNGEEVEDDVAEIIVDKISSLESELAALKQLIRTRKGGGGSQSRKPRVSRSTVDSIGRKDSIFDNGSSDEENGASYTSSIRSVVERGSKRRSGSKKKFAKTRKDSFANLFEDSPNEHKVFGGATSYEALFQTEEKLTDISKDDVSDDDVDPIQPPKSKTAKSRHSSRKFDEDVLSNDSDSEPELTSLKKRRGKLSSRRKTREYLNDTSSNMDEGKLVTSPSRLGAKLGSTNIQIEEDDPIDALFDNSNDQDVTKLYGKDENHDREDEYSVLEPSLAPISMSKSVLRSQKSLSDAEASSEGSHFTVNDVPADHALPTAFLADASSSGMSVGALEDETPNFSLTDGDFKLQPVLERKHMTEPATEAVDTNEKKQYDEADVPASVNPAPIDDAIPSPKAKKVALTEEASGTVRHLSLPNLGLIEEPSDMTEKVVRQDDAASDILYKSGDVEILSLSSSLGLKTPDQEEVGSDSENGNKETLSGNDEAFTFEIQAPMKRYSGDVPTSISSVQSVSEYSKSSRPSVVSSANDGPSSRNPSIDSNLDDPEDTTVDGNSVLGKVELQAFDTDWQQMQAEEKERKKRLQVKQRQAQRDKLLRKQGASTKSLSGSNATNGSSKSKLKSGKKKKKPKEKVDATSSSSHHTKSGSSRKHRRDATDSRSEPPRLLTEL</sequence>
<feature type="domain" description="FYVE-type" evidence="6">
    <location>
        <begin position="113"/>
        <end position="170"/>
    </location>
</feature>
<dbReference type="OrthoDB" id="79871at2759"/>
<dbReference type="Gene3D" id="3.30.40.10">
    <property type="entry name" value="Zinc/RING finger domain, C3HC4 (zinc finger)"/>
    <property type="match status" value="1"/>
</dbReference>
<dbReference type="EMBL" id="QKXF01000210">
    <property type="protein sequence ID" value="RQM14282.1"/>
    <property type="molecule type" value="Genomic_DNA"/>
</dbReference>
<dbReference type="PANTHER" id="PTHR39490:SF13">
    <property type="entry name" value="FYVE-TYPE DOMAIN-CONTAINING PROTEIN"/>
    <property type="match status" value="1"/>
</dbReference>
<feature type="region of interest" description="Disordered" evidence="5">
    <location>
        <begin position="68"/>
        <end position="103"/>
    </location>
</feature>
<feature type="region of interest" description="Disordered" evidence="5">
    <location>
        <begin position="1443"/>
        <end position="1546"/>
    </location>
</feature>
<dbReference type="Proteomes" id="UP000282087">
    <property type="component" value="Unassembled WGS sequence"/>
</dbReference>
<feature type="region of interest" description="Disordered" evidence="5">
    <location>
        <begin position="627"/>
        <end position="649"/>
    </location>
</feature>
<feature type="compositionally biased region" description="Acidic residues" evidence="5">
    <location>
        <begin position="1163"/>
        <end position="1173"/>
    </location>
</feature>
<keyword evidence="9" id="KW-1185">Reference proteome</keyword>
<feature type="compositionally biased region" description="Basic and acidic residues" evidence="5">
    <location>
        <begin position="214"/>
        <end position="235"/>
    </location>
</feature>
<feature type="region of interest" description="Disordered" evidence="5">
    <location>
        <begin position="375"/>
        <end position="446"/>
    </location>
</feature>
<accession>A0A3M6VJ47</accession>
<dbReference type="PROSITE" id="PS50178">
    <property type="entry name" value="ZF_FYVE"/>
    <property type="match status" value="1"/>
</dbReference>
<evidence type="ECO:0000256" key="4">
    <source>
        <dbReference type="PROSITE-ProRule" id="PRU00091"/>
    </source>
</evidence>
<feature type="region of interest" description="Disordered" evidence="5">
    <location>
        <begin position="1026"/>
        <end position="1090"/>
    </location>
</feature>
<dbReference type="EMBL" id="QLLG01000205">
    <property type="protein sequence ID" value="RMX66387.1"/>
    <property type="molecule type" value="Genomic_DNA"/>
</dbReference>
<evidence type="ECO:0000313" key="10">
    <source>
        <dbReference type="Proteomes" id="UP000286097"/>
    </source>
</evidence>
<feature type="region of interest" description="Disordered" evidence="5">
    <location>
        <begin position="1559"/>
        <end position="1657"/>
    </location>
</feature>
<dbReference type="Proteomes" id="UP000286097">
    <property type="component" value="Unassembled WGS sequence"/>
</dbReference>